<dbReference type="AlphaFoldDB" id="A0A8I1ECS6"/>
<dbReference type="EMBL" id="JAEHTE010000002">
    <property type="protein sequence ID" value="MBI6882898.1"/>
    <property type="molecule type" value="Genomic_DNA"/>
</dbReference>
<evidence type="ECO:0000313" key="2">
    <source>
        <dbReference type="Proteomes" id="UP000637061"/>
    </source>
</evidence>
<gene>
    <name evidence="1" type="ORF">JEU22_03150</name>
</gene>
<proteinExistence type="predicted"/>
<dbReference type="RefSeq" id="WP_198746522.1">
    <property type="nucleotide sequence ID" value="NZ_JAEHTE010000002.1"/>
</dbReference>
<evidence type="ECO:0000313" key="1">
    <source>
        <dbReference type="EMBL" id="MBI6882898.1"/>
    </source>
</evidence>
<reference evidence="1" key="1">
    <citation type="submission" date="2020-12" db="EMBL/GenBank/DDBJ databases">
        <title>Enhanced detection system for hospital associated transmission using whole genome sequencing surveillance.</title>
        <authorList>
            <person name="Harrison L.H."/>
            <person name="Van Tyne D."/>
            <person name="Marsh J.W."/>
            <person name="Griffith M.P."/>
            <person name="Snyder D.J."/>
            <person name="Cooper V.S."/>
            <person name="Mustapha M."/>
        </authorList>
    </citation>
    <scope>NUCLEOTIDE SEQUENCE</scope>
    <source>
        <strain evidence="1">PSB00042</strain>
    </source>
</reference>
<protein>
    <submittedName>
        <fullName evidence="1">Uncharacterized protein</fullName>
    </submittedName>
</protein>
<organism evidence="1 2">
    <name type="scientific">Pseudomonas putida</name>
    <name type="common">Arthrobacter siderocapsulatus</name>
    <dbReference type="NCBI Taxonomy" id="303"/>
    <lineage>
        <taxon>Bacteria</taxon>
        <taxon>Pseudomonadati</taxon>
        <taxon>Pseudomonadota</taxon>
        <taxon>Gammaproteobacteria</taxon>
        <taxon>Pseudomonadales</taxon>
        <taxon>Pseudomonadaceae</taxon>
        <taxon>Pseudomonas</taxon>
    </lineage>
</organism>
<dbReference type="Proteomes" id="UP000637061">
    <property type="component" value="Unassembled WGS sequence"/>
</dbReference>
<accession>A0A8I1ECS6</accession>
<sequence>MKQFSHNSVGYGFTSLVQLTKNVMTIQVSELDPVDFFSQDLFETLKNIDCPAAAGAIFNLADTPNWDVELDDRKVFNLVHDHFVANDMPQVADRLLERKVQILGIGMPTLRQQWKDGLCEDLTRFATRLGGANTAADEADLDLVFRKANPGLFRKAKHLKARQFIETEWPIVYSKARSMI</sequence>
<name>A0A8I1ECS6_PSEPU</name>
<comment type="caution">
    <text evidence="1">The sequence shown here is derived from an EMBL/GenBank/DDBJ whole genome shotgun (WGS) entry which is preliminary data.</text>
</comment>